<evidence type="ECO:0000256" key="4">
    <source>
        <dbReference type="ARBA" id="ARBA00023172"/>
    </source>
</evidence>
<keyword evidence="3 5" id="KW-0238">DNA-binding</keyword>
<dbReference type="SUPFAM" id="SSF56349">
    <property type="entry name" value="DNA breaking-rejoining enzymes"/>
    <property type="match status" value="1"/>
</dbReference>
<evidence type="ECO:0000256" key="6">
    <source>
        <dbReference type="SAM" id="Coils"/>
    </source>
</evidence>
<dbReference type="InterPro" id="IPR010998">
    <property type="entry name" value="Integrase_recombinase_N"/>
</dbReference>
<dbReference type="Proteomes" id="UP000708576">
    <property type="component" value="Unassembled WGS sequence"/>
</dbReference>
<proteinExistence type="inferred from homology"/>
<dbReference type="InterPro" id="IPR002104">
    <property type="entry name" value="Integrase_catalytic"/>
</dbReference>
<dbReference type="EMBL" id="JAGUCO010000030">
    <property type="protein sequence ID" value="MBS2100842.1"/>
    <property type="molecule type" value="Genomic_DNA"/>
</dbReference>
<dbReference type="Gene3D" id="1.10.443.10">
    <property type="entry name" value="Intergrase catalytic core"/>
    <property type="match status" value="1"/>
</dbReference>
<dbReference type="Pfam" id="PF00589">
    <property type="entry name" value="Phage_integrase"/>
    <property type="match status" value="1"/>
</dbReference>
<comment type="similarity">
    <text evidence="1">Belongs to the 'phage' integrase family.</text>
</comment>
<evidence type="ECO:0000256" key="2">
    <source>
        <dbReference type="ARBA" id="ARBA00022908"/>
    </source>
</evidence>
<dbReference type="InterPro" id="IPR050090">
    <property type="entry name" value="Tyrosine_recombinase_XerCD"/>
</dbReference>
<dbReference type="Gene3D" id="1.10.150.130">
    <property type="match status" value="1"/>
</dbReference>
<name>A0ABS5K0Z0_9BACT</name>
<evidence type="ECO:0000256" key="5">
    <source>
        <dbReference type="PROSITE-ProRule" id="PRU01248"/>
    </source>
</evidence>
<organism evidence="9 10">
    <name type="scientific">Carboxylicivirga linearis</name>
    <dbReference type="NCBI Taxonomy" id="1628157"/>
    <lineage>
        <taxon>Bacteria</taxon>
        <taxon>Pseudomonadati</taxon>
        <taxon>Bacteroidota</taxon>
        <taxon>Bacteroidia</taxon>
        <taxon>Marinilabiliales</taxon>
        <taxon>Marinilabiliaceae</taxon>
        <taxon>Carboxylicivirga</taxon>
    </lineage>
</organism>
<accession>A0ABS5K0Z0</accession>
<keyword evidence="6" id="KW-0175">Coiled coil</keyword>
<dbReference type="InterPro" id="IPR044068">
    <property type="entry name" value="CB"/>
</dbReference>
<dbReference type="PROSITE" id="PS51900">
    <property type="entry name" value="CB"/>
    <property type="match status" value="1"/>
</dbReference>
<dbReference type="InterPro" id="IPR011010">
    <property type="entry name" value="DNA_brk_join_enz"/>
</dbReference>
<dbReference type="PROSITE" id="PS51898">
    <property type="entry name" value="TYR_RECOMBINASE"/>
    <property type="match status" value="1"/>
</dbReference>
<dbReference type="InterPro" id="IPR025269">
    <property type="entry name" value="SAM-like_dom"/>
</dbReference>
<dbReference type="Pfam" id="PF13102">
    <property type="entry name" value="Phage_int_SAM_5"/>
    <property type="match status" value="1"/>
</dbReference>
<comment type="caution">
    <text evidence="9">The sequence shown here is derived from an EMBL/GenBank/DDBJ whole genome shotgun (WGS) entry which is preliminary data.</text>
</comment>
<keyword evidence="2" id="KW-0229">DNA integration</keyword>
<evidence type="ECO:0000256" key="1">
    <source>
        <dbReference type="ARBA" id="ARBA00008857"/>
    </source>
</evidence>
<reference evidence="9 10" key="1">
    <citation type="journal article" date="2015" name="Int. J. Syst. Evol. Microbiol.">
        <title>Carboxylicivirga linearis sp. nov., isolated from a sea cucumber culture pond.</title>
        <authorList>
            <person name="Wang F.Q."/>
            <person name="Zhou Y.X."/>
            <person name="Lin X.Z."/>
            <person name="Chen G.J."/>
            <person name="Du Z.J."/>
        </authorList>
    </citation>
    <scope>NUCLEOTIDE SEQUENCE [LARGE SCALE GENOMIC DNA]</scope>
    <source>
        <strain evidence="9 10">FB218</strain>
    </source>
</reference>
<evidence type="ECO:0000259" key="7">
    <source>
        <dbReference type="PROSITE" id="PS51898"/>
    </source>
</evidence>
<sequence length="438" mass="51341">MRVKLRVIILHAEMRYKLSLEKRKKLGELIKDNVPIRITVNHNGQRITLSTGYRIDTNAWDESGQVVKQGFFNKQKEPYNIINSNLALQKSFLDNFSLRHQLEKTEIDLENLKIEFAEQFARKKHVLHQEPIKEHTFFELWERFQIERGKQNNWTDATYTKFKSLGKHLVKFDKNLHLDRLHSDKLMDIVEYLLLKAKMKNRTIKKQLGYLKWFLNWAVEMGYTSNIAYKSFNPKLKTADNQVVYLTKEELDKLRNYKIPASKSYLDRVRDVFLFCCYTSLRYSDAKQLKTYDIVNGKISVITVKTVDNLGIKLNDKAKSIIDKYKTAPFKDHKALPVISNQKMNDYLKDLCEFAGIDTPTKIVEFIGNKRIENTYPKYSLVGTHTGRRTFICNALLNGMPAHAVMKITGHSDYKAMQPYIDIVSKDVDNMVDRFINF</sequence>
<keyword evidence="10" id="KW-1185">Reference proteome</keyword>
<feature type="domain" description="Core-binding (CB)" evidence="8">
    <location>
        <begin position="132"/>
        <end position="219"/>
    </location>
</feature>
<gene>
    <name evidence="9" type="ORF">KEM10_21325</name>
</gene>
<evidence type="ECO:0000313" key="9">
    <source>
        <dbReference type="EMBL" id="MBS2100842.1"/>
    </source>
</evidence>
<protein>
    <submittedName>
        <fullName evidence="9">Integrase catalytic domain-containing protein</fullName>
    </submittedName>
</protein>
<dbReference type="CDD" id="cd01185">
    <property type="entry name" value="INTN1_C_like"/>
    <property type="match status" value="1"/>
</dbReference>
<evidence type="ECO:0000259" key="8">
    <source>
        <dbReference type="PROSITE" id="PS51900"/>
    </source>
</evidence>
<keyword evidence="4" id="KW-0233">DNA recombination</keyword>
<dbReference type="PANTHER" id="PTHR30349">
    <property type="entry name" value="PHAGE INTEGRASE-RELATED"/>
    <property type="match status" value="1"/>
</dbReference>
<feature type="coiled-coil region" evidence="6">
    <location>
        <begin position="95"/>
        <end position="122"/>
    </location>
</feature>
<evidence type="ECO:0000256" key="3">
    <source>
        <dbReference type="ARBA" id="ARBA00023125"/>
    </source>
</evidence>
<feature type="domain" description="Tyr recombinase" evidence="7">
    <location>
        <begin position="241"/>
        <end position="433"/>
    </location>
</feature>
<dbReference type="PANTHER" id="PTHR30349:SF64">
    <property type="entry name" value="PROPHAGE INTEGRASE INTD-RELATED"/>
    <property type="match status" value="1"/>
</dbReference>
<evidence type="ECO:0000313" key="10">
    <source>
        <dbReference type="Proteomes" id="UP000708576"/>
    </source>
</evidence>
<dbReference type="Pfam" id="PF17293">
    <property type="entry name" value="Arm-DNA-bind_5"/>
    <property type="match status" value="1"/>
</dbReference>
<dbReference type="InterPro" id="IPR035386">
    <property type="entry name" value="Arm-DNA-bind_5"/>
</dbReference>
<dbReference type="InterPro" id="IPR013762">
    <property type="entry name" value="Integrase-like_cat_sf"/>
</dbReference>